<keyword evidence="6" id="KW-1133">Transmembrane helix</keyword>
<dbReference type="InterPro" id="IPR019931">
    <property type="entry name" value="LPXTG_anchor"/>
</dbReference>
<dbReference type="Proteomes" id="UP000051330">
    <property type="component" value="Unassembled WGS sequence"/>
</dbReference>
<keyword evidence="3" id="KW-0732">Signal</keyword>
<evidence type="ECO:0000256" key="5">
    <source>
        <dbReference type="SAM" id="MobiDB-lite"/>
    </source>
</evidence>
<dbReference type="AlphaFoldDB" id="A0A0R1NED4"/>
<feature type="transmembrane region" description="Helical" evidence="6">
    <location>
        <begin position="170"/>
        <end position="188"/>
    </location>
</feature>
<name>A0A0R1NED4_9LACO</name>
<evidence type="ECO:0000259" key="7">
    <source>
        <dbReference type="Pfam" id="PF00746"/>
    </source>
</evidence>
<feature type="region of interest" description="Disordered" evidence="5">
    <location>
        <begin position="96"/>
        <end position="162"/>
    </location>
</feature>
<keyword evidence="9" id="KW-1185">Reference proteome</keyword>
<sequence>MPNATATDVATALTNLTKAQAALQKVPDKTALAATVKKAQAIDLKKYETAGQAAFQTKLQSAQKMLADGALTQADQGHVDALNKDLTQAMAALKPLSSSSSSSSSSSASSASSSQSGAGSASTSSTKTDSGAAASSRGTTSGTTTGASSSSAKPKTGTLPQTGEAVSHDAMLIGGLMILFGLTVYDIMRRKKLPKH</sequence>
<organism evidence="8 9">
    <name type="scientific">Schleiferilactobacillus perolens DSM 12744</name>
    <dbReference type="NCBI Taxonomy" id="1423792"/>
    <lineage>
        <taxon>Bacteria</taxon>
        <taxon>Bacillati</taxon>
        <taxon>Bacillota</taxon>
        <taxon>Bacilli</taxon>
        <taxon>Lactobacillales</taxon>
        <taxon>Lactobacillaceae</taxon>
        <taxon>Schleiferilactobacillus</taxon>
    </lineage>
</organism>
<evidence type="ECO:0000256" key="4">
    <source>
        <dbReference type="ARBA" id="ARBA00023088"/>
    </source>
</evidence>
<dbReference type="EMBL" id="AZEC01000001">
    <property type="protein sequence ID" value="KRL14648.1"/>
    <property type="molecule type" value="Genomic_DNA"/>
</dbReference>
<evidence type="ECO:0000256" key="2">
    <source>
        <dbReference type="ARBA" id="ARBA00022525"/>
    </source>
</evidence>
<proteinExistence type="predicted"/>
<dbReference type="Gene3D" id="1.20.1270.90">
    <property type="entry name" value="AF1782-like"/>
    <property type="match status" value="1"/>
</dbReference>
<accession>A0A0R1NED4</accession>
<keyword evidence="6" id="KW-0472">Membrane</keyword>
<evidence type="ECO:0000313" key="9">
    <source>
        <dbReference type="Proteomes" id="UP000051330"/>
    </source>
</evidence>
<dbReference type="NCBIfam" id="TIGR01167">
    <property type="entry name" value="LPXTG_anchor"/>
    <property type="match status" value="1"/>
</dbReference>
<dbReference type="Pfam" id="PF00746">
    <property type="entry name" value="Gram_pos_anchor"/>
    <property type="match status" value="1"/>
</dbReference>
<feature type="domain" description="Gram-positive cocci surface proteins LPxTG" evidence="7">
    <location>
        <begin position="153"/>
        <end position="192"/>
    </location>
</feature>
<dbReference type="RefSeq" id="WP_057817532.1">
    <property type="nucleotide sequence ID" value="NZ_AZEC01000001.1"/>
</dbReference>
<keyword evidence="2" id="KW-0964">Secreted</keyword>
<comment type="caution">
    <text evidence="8">The sequence shown here is derived from an EMBL/GenBank/DDBJ whole genome shotgun (WGS) entry which is preliminary data.</text>
</comment>
<protein>
    <recommendedName>
        <fullName evidence="7">Gram-positive cocci surface proteins LPxTG domain-containing protein</fullName>
    </recommendedName>
</protein>
<evidence type="ECO:0000313" key="8">
    <source>
        <dbReference type="EMBL" id="KRL14648.1"/>
    </source>
</evidence>
<evidence type="ECO:0000256" key="1">
    <source>
        <dbReference type="ARBA" id="ARBA00022512"/>
    </source>
</evidence>
<gene>
    <name evidence="8" type="ORF">FD09_GL000302</name>
</gene>
<evidence type="ECO:0000256" key="6">
    <source>
        <dbReference type="SAM" id="Phobius"/>
    </source>
</evidence>
<reference evidence="8 9" key="1">
    <citation type="journal article" date="2015" name="Genome Announc.">
        <title>Expanding the biotechnology potential of lactobacilli through comparative genomics of 213 strains and associated genera.</title>
        <authorList>
            <person name="Sun Z."/>
            <person name="Harris H.M."/>
            <person name="McCann A."/>
            <person name="Guo C."/>
            <person name="Argimon S."/>
            <person name="Zhang W."/>
            <person name="Yang X."/>
            <person name="Jeffery I.B."/>
            <person name="Cooney J.C."/>
            <person name="Kagawa T.F."/>
            <person name="Liu W."/>
            <person name="Song Y."/>
            <person name="Salvetti E."/>
            <person name="Wrobel A."/>
            <person name="Rasinkangas P."/>
            <person name="Parkhill J."/>
            <person name="Rea M.C."/>
            <person name="O'Sullivan O."/>
            <person name="Ritari J."/>
            <person name="Douillard F.P."/>
            <person name="Paul Ross R."/>
            <person name="Yang R."/>
            <person name="Briner A.E."/>
            <person name="Felis G.E."/>
            <person name="de Vos W.M."/>
            <person name="Barrangou R."/>
            <person name="Klaenhammer T.R."/>
            <person name="Caufield P.W."/>
            <person name="Cui Y."/>
            <person name="Zhang H."/>
            <person name="O'Toole P.W."/>
        </authorList>
    </citation>
    <scope>NUCLEOTIDE SEQUENCE [LARGE SCALE GENOMIC DNA]</scope>
    <source>
        <strain evidence="8 9">DSM 12744</strain>
    </source>
</reference>
<keyword evidence="1" id="KW-0134">Cell wall</keyword>
<feature type="compositionally biased region" description="Low complexity" evidence="5">
    <location>
        <begin position="97"/>
        <end position="158"/>
    </location>
</feature>
<evidence type="ECO:0000256" key="3">
    <source>
        <dbReference type="ARBA" id="ARBA00022729"/>
    </source>
</evidence>
<keyword evidence="6" id="KW-0812">Transmembrane</keyword>
<keyword evidence="4" id="KW-0572">Peptidoglycan-anchor</keyword>